<dbReference type="InterPro" id="IPR001873">
    <property type="entry name" value="ENaC"/>
</dbReference>
<comment type="similarity">
    <text evidence="2 12">Belongs to the amiloride-sensitive sodium channel (TC 1.A.6) family.</text>
</comment>
<evidence type="ECO:0000313" key="14">
    <source>
        <dbReference type="EMBL" id="MBY85004.1"/>
    </source>
</evidence>
<evidence type="ECO:0000256" key="2">
    <source>
        <dbReference type="ARBA" id="ARBA00007193"/>
    </source>
</evidence>
<keyword evidence="8 12" id="KW-0406">Ion transport</keyword>
<dbReference type="Pfam" id="PF00858">
    <property type="entry name" value="ASC"/>
    <property type="match status" value="1"/>
</dbReference>
<protein>
    <submittedName>
        <fullName evidence="14">Sodium channel protein Nach</fullName>
    </submittedName>
</protein>
<keyword evidence="6 13" id="KW-1133">Transmembrane helix</keyword>
<keyword evidence="7" id="KW-0915">Sodium</keyword>
<dbReference type="PANTHER" id="PTHR11690">
    <property type="entry name" value="AMILORIDE-SENSITIVE SODIUM CHANNEL-RELATED"/>
    <property type="match status" value="1"/>
</dbReference>
<evidence type="ECO:0000256" key="8">
    <source>
        <dbReference type="ARBA" id="ARBA00023065"/>
    </source>
</evidence>
<evidence type="ECO:0000256" key="13">
    <source>
        <dbReference type="SAM" id="Phobius"/>
    </source>
</evidence>
<keyword evidence="10 12" id="KW-0739">Sodium transport</keyword>
<dbReference type="OrthoDB" id="6021021at2759"/>
<evidence type="ECO:0000256" key="9">
    <source>
        <dbReference type="ARBA" id="ARBA00023136"/>
    </source>
</evidence>
<dbReference type="Gene3D" id="2.60.470.10">
    <property type="entry name" value="Acid-sensing ion channels like domains"/>
    <property type="match status" value="1"/>
</dbReference>
<comment type="subcellular location">
    <subcellularLocation>
        <location evidence="1">Membrane</location>
        <topology evidence="1">Multi-pass membrane protein</topology>
    </subcellularLocation>
</comment>
<sequence length="333" mass="38451">MYSKDFEPYKYPLSRYNRNNFNIKYKSKWIIKNNDSNMHVKPKTNKMKNSIKWRRMLNDYSQNSTLHGLRYAGDNKLSASERSFWIISFGLAVITAIYFIANLVHKWQDMPVIISLSPKATQLTSIPFPAITICNMNNARKSVARNILENSSKLKADIDRRLLSDFCDEDTQSMDSSMDNFTGDWDSLKKFMIRVSQPCHEMIISCLWANNPKDCSELFNPSLTDEGICCSFNKVKSDYIFRNPKDISYLNVTFPNPSANWTPENGYPPNTPAEFIPWRPWGAGNHLGLTLVLDAEIEEYYCSSEVSYGFKVIYTNNNHQILKLENCVLDNVT</sequence>
<dbReference type="GO" id="GO:0005886">
    <property type="term" value="C:plasma membrane"/>
    <property type="evidence" value="ECO:0007669"/>
    <property type="project" value="TreeGrafter"/>
</dbReference>
<evidence type="ECO:0000256" key="7">
    <source>
        <dbReference type="ARBA" id="ARBA00023053"/>
    </source>
</evidence>
<accession>A0A2S2R4W4</accession>
<dbReference type="GO" id="GO:0015280">
    <property type="term" value="F:ligand-gated sodium channel activity"/>
    <property type="evidence" value="ECO:0007669"/>
    <property type="project" value="TreeGrafter"/>
</dbReference>
<keyword evidence="4 12" id="KW-0894">Sodium channel</keyword>
<dbReference type="EMBL" id="GGMS01015801">
    <property type="protein sequence ID" value="MBY85004.1"/>
    <property type="molecule type" value="Transcribed_RNA"/>
</dbReference>
<evidence type="ECO:0000256" key="12">
    <source>
        <dbReference type="RuleBase" id="RU000679"/>
    </source>
</evidence>
<gene>
    <name evidence="14" type="primary">Nach_6</name>
    <name evidence="14" type="ORF">g.29194</name>
</gene>
<evidence type="ECO:0000256" key="3">
    <source>
        <dbReference type="ARBA" id="ARBA00022448"/>
    </source>
</evidence>
<evidence type="ECO:0000256" key="4">
    <source>
        <dbReference type="ARBA" id="ARBA00022461"/>
    </source>
</evidence>
<evidence type="ECO:0000256" key="10">
    <source>
        <dbReference type="ARBA" id="ARBA00023201"/>
    </source>
</evidence>
<evidence type="ECO:0000256" key="6">
    <source>
        <dbReference type="ARBA" id="ARBA00022989"/>
    </source>
</evidence>
<keyword evidence="11 12" id="KW-0407">Ion channel</keyword>
<evidence type="ECO:0000256" key="11">
    <source>
        <dbReference type="ARBA" id="ARBA00023303"/>
    </source>
</evidence>
<reference evidence="14" key="1">
    <citation type="submission" date="2018-04" db="EMBL/GenBank/DDBJ databases">
        <title>Transcriptome assembly of Sipha flava.</title>
        <authorList>
            <person name="Scully E.D."/>
            <person name="Geib S.M."/>
            <person name="Palmer N.A."/>
            <person name="Koch K."/>
            <person name="Bradshaw J."/>
            <person name="Heng-Moss T."/>
            <person name="Sarath G."/>
        </authorList>
    </citation>
    <scope>NUCLEOTIDE SEQUENCE</scope>
</reference>
<dbReference type="AlphaFoldDB" id="A0A2S2R4W4"/>
<proteinExistence type="inferred from homology"/>
<keyword evidence="9 13" id="KW-0472">Membrane</keyword>
<name>A0A2S2R4W4_9HEMI</name>
<dbReference type="PANTHER" id="PTHR11690:SF243">
    <property type="entry name" value="PICKPOCKET 12-RELATED"/>
    <property type="match status" value="1"/>
</dbReference>
<evidence type="ECO:0000256" key="1">
    <source>
        <dbReference type="ARBA" id="ARBA00004141"/>
    </source>
</evidence>
<feature type="transmembrane region" description="Helical" evidence="13">
    <location>
        <begin position="84"/>
        <end position="104"/>
    </location>
</feature>
<evidence type="ECO:0000256" key="5">
    <source>
        <dbReference type="ARBA" id="ARBA00022692"/>
    </source>
</evidence>
<organism evidence="14">
    <name type="scientific">Sipha flava</name>
    <name type="common">yellow sugarcane aphid</name>
    <dbReference type="NCBI Taxonomy" id="143950"/>
    <lineage>
        <taxon>Eukaryota</taxon>
        <taxon>Metazoa</taxon>
        <taxon>Ecdysozoa</taxon>
        <taxon>Arthropoda</taxon>
        <taxon>Hexapoda</taxon>
        <taxon>Insecta</taxon>
        <taxon>Pterygota</taxon>
        <taxon>Neoptera</taxon>
        <taxon>Paraneoptera</taxon>
        <taxon>Hemiptera</taxon>
        <taxon>Sternorrhyncha</taxon>
        <taxon>Aphidomorpha</taxon>
        <taxon>Aphidoidea</taxon>
        <taxon>Aphididae</taxon>
        <taxon>Sipha</taxon>
    </lineage>
</organism>
<keyword evidence="5 12" id="KW-0812">Transmembrane</keyword>
<keyword evidence="3 12" id="KW-0813">Transport</keyword>